<evidence type="ECO:0000313" key="1">
    <source>
        <dbReference type="EMBL" id="JAD91464.1"/>
    </source>
</evidence>
<proteinExistence type="predicted"/>
<name>A0A0A9DS90_ARUDO</name>
<sequence>MIMLPSAATVNPTIFVQGNSVKQKKWCSKGINNNDIK</sequence>
<reference evidence="1" key="1">
    <citation type="submission" date="2014-09" db="EMBL/GenBank/DDBJ databases">
        <authorList>
            <person name="Magalhaes I.L.F."/>
            <person name="Oliveira U."/>
            <person name="Santos F.R."/>
            <person name="Vidigal T.H.D.A."/>
            <person name="Brescovit A.D."/>
            <person name="Santos A.J."/>
        </authorList>
    </citation>
    <scope>NUCLEOTIDE SEQUENCE</scope>
    <source>
        <tissue evidence="1">Shoot tissue taken approximately 20 cm above the soil surface</tissue>
    </source>
</reference>
<dbReference type="EMBL" id="GBRH01206431">
    <property type="protein sequence ID" value="JAD91464.1"/>
    <property type="molecule type" value="Transcribed_RNA"/>
</dbReference>
<reference evidence="1" key="2">
    <citation type="journal article" date="2015" name="Data Brief">
        <title>Shoot transcriptome of the giant reed, Arundo donax.</title>
        <authorList>
            <person name="Barrero R.A."/>
            <person name="Guerrero F.D."/>
            <person name="Moolhuijzen P."/>
            <person name="Goolsby J.A."/>
            <person name="Tidwell J."/>
            <person name="Bellgard S.E."/>
            <person name="Bellgard M.I."/>
        </authorList>
    </citation>
    <scope>NUCLEOTIDE SEQUENCE</scope>
    <source>
        <tissue evidence="1">Shoot tissue taken approximately 20 cm above the soil surface</tissue>
    </source>
</reference>
<dbReference type="AlphaFoldDB" id="A0A0A9DS90"/>
<accession>A0A0A9DS90</accession>
<protein>
    <submittedName>
        <fullName evidence="1">Uncharacterized protein</fullName>
    </submittedName>
</protein>
<organism evidence="1">
    <name type="scientific">Arundo donax</name>
    <name type="common">Giant reed</name>
    <name type="synonym">Donax arundinaceus</name>
    <dbReference type="NCBI Taxonomy" id="35708"/>
    <lineage>
        <taxon>Eukaryota</taxon>
        <taxon>Viridiplantae</taxon>
        <taxon>Streptophyta</taxon>
        <taxon>Embryophyta</taxon>
        <taxon>Tracheophyta</taxon>
        <taxon>Spermatophyta</taxon>
        <taxon>Magnoliopsida</taxon>
        <taxon>Liliopsida</taxon>
        <taxon>Poales</taxon>
        <taxon>Poaceae</taxon>
        <taxon>PACMAD clade</taxon>
        <taxon>Arundinoideae</taxon>
        <taxon>Arundineae</taxon>
        <taxon>Arundo</taxon>
    </lineage>
</organism>